<dbReference type="InterPro" id="IPR054816">
    <property type="entry name" value="Lipoprotein_mollicutes-type_CS"/>
</dbReference>
<dbReference type="AlphaFoldDB" id="A0A084EZL6"/>
<dbReference type="EMBL" id="JFDP01000043">
    <property type="protein sequence ID" value="KEZ23408.1"/>
    <property type="molecule type" value="Genomic_DNA"/>
</dbReference>
<feature type="signal peptide" evidence="2">
    <location>
        <begin position="1"/>
        <end position="29"/>
    </location>
</feature>
<gene>
    <name evidence="3" type="ORF">UDIV_3080</name>
</gene>
<accession>A0A084EZL6</accession>
<evidence type="ECO:0000256" key="1">
    <source>
        <dbReference type="SAM" id="MobiDB-lite"/>
    </source>
</evidence>
<feature type="region of interest" description="Disordered" evidence="1">
    <location>
        <begin position="463"/>
        <end position="486"/>
    </location>
</feature>
<evidence type="ECO:0008006" key="5">
    <source>
        <dbReference type="Google" id="ProtNLM"/>
    </source>
</evidence>
<dbReference type="NCBIfam" id="NF045726">
    <property type="entry name" value="XXplasma_LP"/>
    <property type="match status" value="1"/>
</dbReference>
<organism evidence="3 4">
    <name type="scientific">Ureaplasma diversum NCTC 246</name>
    <dbReference type="NCBI Taxonomy" id="1188241"/>
    <lineage>
        <taxon>Bacteria</taxon>
        <taxon>Bacillati</taxon>
        <taxon>Mycoplasmatota</taxon>
        <taxon>Mycoplasmoidales</taxon>
        <taxon>Mycoplasmoidaceae</taxon>
        <taxon>Ureaplasma</taxon>
    </lineage>
</organism>
<evidence type="ECO:0000313" key="4">
    <source>
        <dbReference type="Proteomes" id="UP000028537"/>
    </source>
</evidence>
<dbReference type="OrthoDB" id="403978at2"/>
<reference evidence="3 4" key="1">
    <citation type="submission" date="2014-02" db="EMBL/GenBank/DDBJ databases">
        <title>Genome sequence of Ureaplasma diversum strain 246.</title>
        <authorList>
            <person name="Sirand-Pugnet P."/>
            <person name="Breton M."/>
            <person name="Dordet-Frisoni E."/>
            <person name="Baranowski E."/>
            <person name="Barre A."/>
            <person name="Couture C."/>
            <person name="Dupuy V."/>
            <person name="Gaurivaud P."/>
            <person name="Jacob D."/>
            <person name="Lemaitre C."/>
            <person name="Manso-Silvan L."/>
            <person name="Nikolski M."/>
            <person name="Nouvel L.-X."/>
            <person name="Poumarat F."/>
            <person name="Tardy F."/>
            <person name="Thebault P."/>
            <person name="Theil S."/>
            <person name="Citti C."/>
            <person name="Thiaucourt F."/>
            <person name="Blanchard A."/>
        </authorList>
    </citation>
    <scope>NUCLEOTIDE SEQUENCE [LARGE SCALE GENOMIC DNA]</scope>
    <source>
        <strain evidence="3 4">NCTC 246</strain>
    </source>
</reference>
<name>A0A084EZL6_9BACT</name>
<dbReference type="Proteomes" id="UP000028537">
    <property type="component" value="Unassembled WGS sequence"/>
</dbReference>
<keyword evidence="4" id="KW-1185">Reference proteome</keyword>
<keyword evidence="2" id="KW-0732">Signal</keyword>
<evidence type="ECO:0000256" key="2">
    <source>
        <dbReference type="SAM" id="SignalP"/>
    </source>
</evidence>
<evidence type="ECO:0000313" key="3">
    <source>
        <dbReference type="EMBL" id="KEZ23408.1"/>
    </source>
</evidence>
<dbReference type="PROSITE" id="PS51257">
    <property type="entry name" value="PROKAR_LIPOPROTEIN"/>
    <property type="match status" value="1"/>
</dbReference>
<dbReference type="RefSeq" id="WP_051749424.1">
    <property type="nucleotide sequence ID" value="NZ_JFDP01000043.1"/>
</dbReference>
<protein>
    <recommendedName>
        <fullName evidence="5">ABC substrate-binding protein-iron</fullName>
    </recommendedName>
</protein>
<sequence>MKTKKTFQKRLLASVFGAVALAGVVGAVAASCTDTKPGQVNLQQTQAIASTESNSQQAAVKEDYQLVQTDANSFFRTAMTDPYKTFEMLAENLDKVGYKIEDHAPLKDKGYKTFKEYAQAVNTKIKDYVKAVANLPRIKELRNKNTTVLYAETTQGLNASDASKLDLYYYQQPTLFPILYANPDSPTPGFGLHFPKPNSHNADKWFDSWYGIGAAQNNSATDNTWRTGLYEGFSGTADYVFYNYNSNNLLGDTTKEDFEKFFKESIKNDKVIPVDFQFDYASIWGPVGTLYFVDAYAKRLGVTQADLDTIKDKKPEIPQTQEYLRIKGSDKKLAVHFYNLWDHMVMLGIQPDYSNKNSKKGRYQKVAGVFEGYIKDLSKTDFETLDSPDQAKITSANLYAYATNESHWNRTIKPLVKVDGDAASASKPDVKGVFTQRGDNDLTTSPFTQYFYDRKTNTLHKVVGKPSETGKGKGKKFVNWGDQPAS</sequence>
<proteinExistence type="predicted"/>
<feature type="chain" id="PRO_5001774914" description="ABC substrate-binding protein-iron" evidence="2">
    <location>
        <begin position="30"/>
        <end position="486"/>
    </location>
</feature>
<comment type="caution">
    <text evidence="3">The sequence shown here is derived from an EMBL/GenBank/DDBJ whole genome shotgun (WGS) entry which is preliminary data.</text>
</comment>